<keyword evidence="3" id="KW-0812">Transmembrane</keyword>
<sequence length="728" mass="84006" precursor="true">MDLLTTKKIYYLFRYYMFIAFFLSISFNSSSQTIILEDGKEINSLGSSLSYYIQADNDNYSIEDVSNPNFESKWLKNPSEHLNLGYENSPIWLKIEVENKSQIEDWNLVLDLPYIDSITFHEPSTKFSNKGIEENRISVNKWKTVQTGWYHPYKTRINLESNGFIFPLNISHNQKGVYYLYIQSSNPLLFPLSIHEQKQVIINSQSSHIGYGIYFGIMLVMLFYNLIIFIITKDKNYIYYVFSIVSTFCVFGGVSGYLFKYIYPNYPIINTFFIGIAMISTSISTGVFAISFLNIKEYSKWLYRIFLLIFILSPIAFILDYLIWDEAVNNITALLALTLLVAGIYCWIKGNRFARFYTIAWTSYIIGGLMITLRNAGSLPINFWTSYGAEIGSALEVILISIALADRYRIIKKEKEIATEKALKLEQRNIQELEEKVKERTIKLNDSNEELSQINEELSINIETVENQKTEIELKSKDITDSINYAKRIQEAILPSQNEISAYFKDSFTFYLPKDVVSGDFYFFLKKKNYTFLAVADCTGHGVPGSLMAMIGINLLREIITENDSTSPAQILMNLHQEVVKTLKQQETGNRDGMDISLCVINKSENKIYFSGAKNPLISIKNEEVIAYKGSRFSIGGSLKTEGINFKDEIIEIDNQTSYYMYSDGYQDQFGGERNKKFMRKNLKALLQKNHKLPFQEQKEILDKTLFEWKEIAQTSQIDDILVMGFKV</sequence>
<keyword evidence="3" id="KW-1133">Transmembrane helix</keyword>
<keyword evidence="3" id="KW-0472">Membrane</keyword>
<keyword evidence="6" id="KW-1185">Reference proteome</keyword>
<feature type="transmembrane region" description="Helical" evidence="3">
    <location>
        <begin position="238"/>
        <end position="259"/>
    </location>
</feature>
<dbReference type="InterPro" id="IPR036457">
    <property type="entry name" value="PPM-type-like_dom_sf"/>
</dbReference>
<dbReference type="InterPro" id="IPR011623">
    <property type="entry name" value="7TMR_DISM_rcpt_extracell_dom1"/>
</dbReference>
<dbReference type="Gene3D" id="2.60.40.2380">
    <property type="match status" value="1"/>
</dbReference>
<name>I4AP28_BERLS</name>
<organism evidence="5 6">
    <name type="scientific">Bernardetia litoralis (strain ATCC 23117 / DSM 6794 / NBRC 15988 / NCIMB 1366 / Fx l1 / Sio-4)</name>
    <name type="common">Flexibacter litoralis</name>
    <dbReference type="NCBI Taxonomy" id="880071"/>
    <lineage>
        <taxon>Bacteria</taxon>
        <taxon>Pseudomonadati</taxon>
        <taxon>Bacteroidota</taxon>
        <taxon>Cytophagia</taxon>
        <taxon>Cytophagales</taxon>
        <taxon>Bernardetiaceae</taxon>
        <taxon>Bernardetia</taxon>
    </lineage>
</organism>
<evidence type="ECO:0000256" key="1">
    <source>
        <dbReference type="ARBA" id="ARBA00022801"/>
    </source>
</evidence>
<feature type="transmembrane region" description="Helical" evidence="3">
    <location>
        <begin position="211"/>
        <end position="231"/>
    </location>
</feature>
<dbReference type="AlphaFoldDB" id="I4AP28"/>
<dbReference type="Gene3D" id="3.60.40.10">
    <property type="entry name" value="PPM-type phosphatase domain"/>
    <property type="match status" value="1"/>
</dbReference>
<feature type="transmembrane region" description="Helical" evidence="3">
    <location>
        <begin position="9"/>
        <end position="27"/>
    </location>
</feature>
<keyword evidence="1" id="KW-0378">Hydrolase</keyword>
<feature type="coiled-coil region" evidence="2">
    <location>
        <begin position="408"/>
        <end position="475"/>
    </location>
</feature>
<dbReference type="InterPro" id="IPR001932">
    <property type="entry name" value="PPM-type_phosphatase-like_dom"/>
</dbReference>
<evidence type="ECO:0000313" key="6">
    <source>
        <dbReference type="Proteomes" id="UP000006054"/>
    </source>
</evidence>
<feature type="transmembrane region" description="Helical" evidence="3">
    <location>
        <begin position="385"/>
        <end position="405"/>
    </location>
</feature>
<feature type="transmembrane region" description="Helical" evidence="3">
    <location>
        <begin position="355"/>
        <end position="373"/>
    </location>
</feature>
<evidence type="ECO:0000256" key="3">
    <source>
        <dbReference type="SAM" id="Phobius"/>
    </source>
</evidence>
<dbReference type="Pfam" id="PF07696">
    <property type="entry name" value="7TMR-DISMED2"/>
    <property type="match status" value="1"/>
</dbReference>
<feature type="transmembrane region" description="Helical" evidence="3">
    <location>
        <begin position="305"/>
        <end position="324"/>
    </location>
</feature>
<dbReference type="STRING" id="880071.Fleli_3390"/>
<feature type="transmembrane region" description="Helical" evidence="3">
    <location>
        <begin position="271"/>
        <end position="293"/>
    </location>
</feature>
<dbReference type="GO" id="GO:0016791">
    <property type="term" value="F:phosphatase activity"/>
    <property type="evidence" value="ECO:0007669"/>
    <property type="project" value="TreeGrafter"/>
</dbReference>
<keyword evidence="2" id="KW-0175">Coiled coil</keyword>
<dbReference type="PANTHER" id="PTHR43156:SF9">
    <property type="entry name" value="HAMP DOMAIN-CONTAINING PROTEIN"/>
    <property type="match status" value="1"/>
</dbReference>
<dbReference type="EMBL" id="CP003345">
    <property type="protein sequence ID" value="AFM05713.1"/>
    <property type="molecule type" value="Genomic_DNA"/>
</dbReference>
<dbReference type="InterPro" id="IPR052016">
    <property type="entry name" value="Bact_Sigma-Reg"/>
</dbReference>
<dbReference type="InterPro" id="IPR011622">
    <property type="entry name" value="7TMR_DISM_rcpt_extracell_dom2"/>
</dbReference>
<dbReference type="eggNOG" id="COG2208">
    <property type="taxonomic scope" value="Bacteria"/>
</dbReference>
<feature type="transmembrane region" description="Helical" evidence="3">
    <location>
        <begin position="330"/>
        <end position="348"/>
    </location>
</feature>
<dbReference type="Pfam" id="PF07228">
    <property type="entry name" value="SpoIIE"/>
    <property type="match status" value="1"/>
</dbReference>
<proteinExistence type="predicted"/>
<dbReference type="HOGENOM" id="CLU_014980_0_0_10"/>
<reference evidence="6" key="1">
    <citation type="submission" date="2012-06" db="EMBL/GenBank/DDBJ databases">
        <title>The complete genome of Flexibacter litoralis DSM 6794.</title>
        <authorList>
            <person name="Lucas S."/>
            <person name="Copeland A."/>
            <person name="Lapidus A."/>
            <person name="Glavina del Rio T."/>
            <person name="Dalin E."/>
            <person name="Tice H."/>
            <person name="Bruce D."/>
            <person name="Goodwin L."/>
            <person name="Pitluck S."/>
            <person name="Peters L."/>
            <person name="Ovchinnikova G."/>
            <person name="Lu M."/>
            <person name="Kyrpides N."/>
            <person name="Mavromatis K."/>
            <person name="Ivanova N."/>
            <person name="Brettin T."/>
            <person name="Detter J.C."/>
            <person name="Han C."/>
            <person name="Larimer F."/>
            <person name="Land M."/>
            <person name="Hauser L."/>
            <person name="Markowitz V."/>
            <person name="Cheng J.-F."/>
            <person name="Hugenholtz P."/>
            <person name="Woyke T."/>
            <person name="Wu D."/>
            <person name="Spring S."/>
            <person name="Lang E."/>
            <person name="Kopitz M."/>
            <person name="Brambilla E."/>
            <person name="Klenk H.-P."/>
            <person name="Eisen J.A."/>
        </authorList>
    </citation>
    <scope>NUCLEOTIDE SEQUENCE [LARGE SCALE GENOMIC DNA]</scope>
    <source>
        <strain evidence="6">ATCC 23117 / DSM 6794 / NBRC 15988 / NCIMB 1366 / Sio-4</strain>
    </source>
</reference>
<evidence type="ECO:0000256" key="2">
    <source>
        <dbReference type="SAM" id="Coils"/>
    </source>
</evidence>
<evidence type="ECO:0000313" key="5">
    <source>
        <dbReference type="EMBL" id="AFM05713.1"/>
    </source>
</evidence>
<gene>
    <name evidence="5" type="ordered locus">Fleli_3390</name>
</gene>
<protein>
    <submittedName>
        <fullName evidence="5">Serine phosphatase RsbU, regulator of sigma subunit</fullName>
    </submittedName>
</protein>
<accession>I4AP28</accession>
<dbReference type="Pfam" id="PF07695">
    <property type="entry name" value="7TMR-DISM_7TM"/>
    <property type="match status" value="1"/>
</dbReference>
<dbReference type="Proteomes" id="UP000006054">
    <property type="component" value="Chromosome"/>
</dbReference>
<dbReference type="SMART" id="SM00331">
    <property type="entry name" value="PP2C_SIG"/>
    <property type="match status" value="1"/>
</dbReference>
<evidence type="ECO:0000259" key="4">
    <source>
        <dbReference type="SMART" id="SM00331"/>
    </source>
</evidence>
<dbReference type="RefSeq" id="WP_014799140.1">
    <property type="nucleotide sequence ID" value="NC_018018.1"/>
</dbReference>
<dbReference type="KEGG" id="fli:Fleli_3390"/>
<dbReference type="PANTHER" id="PTHR43156">
    <property type="entry name" value="STAGE II SPORULATION PROTEIN E-RELATED"/>
    <property type="match status" value="1"/>
</dbReference>
<feature type="domain" description="PPM-type phosphatase" evidence="4">
    <location>
        <begin position="502"/>
        <end position="728"/>
    </location>
</feature>